<dbReference type="InterPro" id="IPR045886">
    <property type="entry name" value="ThiF/MoeB/HesA"/>
</dbReference>
<protein>
    <submittedName>
        <fullName evidence="2">ThiF family adenylyltransferase</fullName>
    </submittedName>
</protein>
<evidence type="ECO:0000313" key="2">
    <source>
        <dbReference type="EMBL" id="UZX26305.1"/>
    </source>
</evidence>
<dbReference type="Gene3D" id="3.40.50.720">
    <property type="entry name" value="NAD(P)-binding Rossmann-like Domain"/>
    <property type="match status" value="1"/>
</dbReference>
<proteinExistence type="predicted"/>
<dbReference type="PANTHER" id="PTHR10953">
    <property type="entry name" value="UBIQUITIN-ACTIVATING ENZYME E1"/>
    <property type="match status" value="1"/>
</dbReference>
<dbReference type="PANTHER" id="PTHR10953:SF102">
    <property type="entry name" value="ADENYLYLTRANSFERASE AND SULFURTRANSFERASE MOCS3"/>
    <property type="match status" value="1"/>
</dbReference>
<keyword evidence="2" id="KW-0808">Transferase</keyword>
<dbReference type="Pfam" id="PF00899">
    <property type="entry name" value="ThiF"/>
    <property type="match status" value="1"/>
</dbReference>
<dbReference type="InterPro" id="IPR035985">
    <property type="entry name" value="Ubiquitin-activating_enz"/>
</dbReference>
<sequence length="374" mass="40949">MLKPRIKTPHRPHLRPDGTVWIGSLHYGLATELQDESGLVWSLCRLLDGTRPPSEITAEVAVEHRIAQREVDEVLGFLVASGWVEDAGAELPEGLSRREEERYSRSTQFLSWIDTTPRSSPLELQARLKAGVVTVLGVGGIGSAVASSLVASGVGHVRCVDHDTVELTNLNRQFLFDEDDVGRPKTQVAVERLSRLNTDVTVTGEERLLTGPEDIADAVSGSDLFLLCADDPMEIDGWANKAALRLGVPWIHSAYTGPMLSVGTFIPGVTGCNSCLWKTERERLEEVGRGDLWQDRKIAGFHPVMAPTAQMAGHFAALEALYLLLGMNVPTAGRKFHRNFLDIDHQYSIDAERRADCPDCGSHSDSAHPPGAHR</sequence>
<keyword evidence="3" id="KW-1185">Reference proteome</keyword>
<reference evidence="2" key="1">
    <citation type="submission" date="2021-09" db="EMBL/GenBank/DDBJ databases">
        <title>Complete genome sequence and metabolic characterization of Streptomyces tanashiensis DSM 731 the producer of antibacterial Kalafungin and diverse secondary metabolites.</title>
        <authorList>
            <person name="Abbasi M.N."/>
            <person name="Anwar M.N."/>
            <person name="Alam K."/>
            <person name="Shoaib M."/>
            <person name="Lin Z."/>
            <person name="Hayat M."/>
            <person name="Ali M.I."/>
            <person name="Malik H.M.T."/>
            <person name="Ahmed I."/>
            <person name="Li A."/>
            <person name="Hailong Wang H."/>
            <person name="Zhang Y."/>
        </authorList>
    </citation>
    <scope>NUCLEOTIDE SEQUENCE</scope>
    <source>
        <strain evidence="2">Kala</strain>
    </source>
</reference>
<dbReference type="Proteomes" id="UP001164506">
    <property type="component" value="Chromosome"/>
</dbReference>
<dbReference type="GeneID" id="95605594"/>
<dbReference type="RefSeq" id="WP_267260364.1">
    <property type="nucleotide sequence ID" value="NZ_CP084204.1"/>
</dbReference>
<evidence type="ECO:0000313" key="3">
    <source>
        <dbReference type="Proteomes" id="UP001164506"/>
    </source>
</evidence>
<gene>
    <name evidence="2" type="ORF">LDH80_39205</name>
</gene>
<accession>A0ABY6R9P5</accession>
<dbReference type="SUPFAM" id="SSF69572">
    <property type="entry name" value="Activating enzymes of the ubiquitin-like proteins"/>
    <property type="match status" value="1"/>
</dbReference>
<keyword evidence="2" id="KW-0548">Nucleotidyltransferase</keyword>
<dbReference type="InterPro" id="IPR000594">
    <property type="entry name" value="ThiF_NAD_FAD-bd"/>
</dbReference>
<dbReference type="GO" id="GO:0016779">
    <property type="term" value="F:nucleotidyltransferase activity"/>
    <property type="evidence" value="ECO:0007669"/>
    <property type="project" value="UniProtKB-KW"/>
</dbReference>
<evidence type="ECO:0000259" key="1">
    <source>
        <dbReference type="Pfam" id="PF00899"/>
    </source>
</evidence>
<name>A0ABY6R9P5_9ACTN</name>
<feature type="domain" description="THIF-type NAD/FAD binding fold" evidence="1">
    <location>
        <begin position="122"/>
        <end position="344"/>
    </location>
</feature>
<organism evidence="2 3">
    <name type="scientific">Streptomyces tanashiensis</name>
    <dbReference type="NCBI Taxonomy" id="67367"/>
    <lineage>
        <taxon>Bacteria</taxon>
        <taxon>Bacillati</taxon>
        <taxon>Actinomycetota</taxon>
        <taxon>Actinomycetes</taxon>
        <taxon>Kitasatosporales</taxon>
        <taxon>Streptomycetaceae</taxon>
        <taxon>Streptomyces</taxon>
    </lineage>
</organism>
<dbReference type="EMBL" id="CP084204">
    <property type="protein sequence ID" value="UZX26305.1"/>
    <property type="molecule type" value="Genomic_DNA"/>
</dbReference>